<evidence type="ECO:0000313" key="3">
    <source>
        <dbReference type="Proteomes" id="UP000197032"/>
    </source>
</evidence>
<evidence type="ECO:0000256" key="1">
    <source>
        <dbReference type="SAM" id="MobiDB-lite"/>
    </source>
</evidence>
<dbReference type="EMBL" id="BDGJ01000179">
    <property type="protein sequence ID" value="GAW93874.1"/>
    <property type="molecule type" value="Genomic_DNA"/>
</dbReference>
<name>A0A1Z5HWI4_9FIRM</name>
<comment type="caution">
    <text evidence="2">The sequence shown here is derived from an EMBL/GenBank/DDBJ whole genome shotgun (WGS) entry which is preliminary data.</text>
</comment>
<evidence type="ECO:0000313" key="2">
    <source>
        <dbReference type="EMBL" id="GAW93874.1"/>
    </source>
</evidence>
<gene>
    <name evidence="2" type="ORF">KKC1_29990</name>
</gene>
<feature type="non-terminal residue" evidence="2">
    <location>
        <position position="51"/>
    </location>
</feature>
<feature type="compositionally biased region" description="Basic and acidic residues" evidence="1">
    <location>
        <begin position="29"/>
        <end position="51"/>
    </location>
</feature>
<keyword evidence="3" id="KW-1185">Reference proteome</keyword>
<dbReference type="Proteomes" id="UP000197032">
    <property type="component" value="Unassembled WGS sequence"/>
</dbReference>
<reference evidence="3" key="1">
    <citation type="journal article" date="2017" name="Appl. Environ. Microbiol.">
        <title>Genomic analysis of Calderihabitans maritimus KKC1, a thermophilic hydrogenogenic carboxydotrophic bacterium isolated from marine sediment.</title>
        <authorList>
            <person name="Omae K."/>
            <person name="Yoneda Y."/>
            <person name="Fukuyama Y."/>
            <person name="Yoshida T."/>
            <person name="Sako Y."/>
        </authorList>
    </citation>
    <scope>NUCLEOTIDE SEQUENCE [LARGE SCALE GENOMIC DNA]</scope>
    <source>
        <strain evidence="3">KKC1</strain>
    </source>
</reference>
<protein>
    <submittedName>
        <fullName evidence="2">Integrase</fullName>
    </submittedName>
</protein>
<accession>A0A1Z5HWI4</accession>
<feature type="region of interest" description="Disordered" evidence="1">
    <location>
        <begin position="26"/>
        <end position="51"/>
    </location>
</feature>
<dbReference type="AlphaFoldDB" id="A0A1Z5HWI4"/>
<sequence>MASPVFGVKVQYNDTVFDTLPFVKPKKVQKTESTPKKEKKTYRPPDTHYYK</sequence>
<organism evidence="2 3">
    <name type="scientific">Calderihabitans maritimus</name>
    <dbReference type="NCBI Taxonomy" id="1246530"/>
    <lineage>
        <taxon>Bacteria</taxon>
        <taxon>Bacillati</taxon>
        <taxon>Bacillota</taxon>
        <taxon>Clostridia</taxon>
        <taxon>Neomoorellales</taxon>
        <taxon>Calderihabitantaceae</taxon>
        <taxon>Calderihabitans</taxon>
    </lineage>
</organism>
<proteinExistence type="predicted"/>